<feature type="compositionally biased region" description="Basic residues" evidence="5">
    <location>
        <begin position="232"/>
        <end position="243"/>
    </location>
</feature>
<keyword evidence="4" id="KW-0496">Mitochondrion</keyword>
<sequence>MSITPSLRAAARSAYRDLWRAARTTFSGDEPVFQAFRDKMRTDALRLNQVASPEAYSSGIATTKEIASVLRKNVVQASLASEPDPEGQSLWKLRMTRDTELGSNDSIKNPDPMPSSRSSRRQKYKPPVNDIRFYSALKRAHKDRVVPDLREEDLEESFVRGSGPGGQAINKTMSNVQLLHKPTGIRVNCQETRSLELNRRFARRILVEKLDRIQNPGLSKGELQRAKQRERERRRRKKAKKKAQGKEKLAEP</sequence>
<comment type="subcellular location">
    <subcellularLocation>
        <location evidence="1">Mitochondrion</location>
    </subcellularLocation>
</comment>
<dbReference type="Pfam" id="PF00472">
    <property type="entry name" value="RF-1"/>
    <property type="match status" value="1"/>
</dbReference>
<dbReference type="GO" id="GO:0032543">
    <property type="term" value="P:mitochondrial translation"/>
    <property type="evidence" value="ECO:0007669"/>
    <property type="project" value="UniProtKB-ARBA"/>
</dbReference>
<reference evidence="8" key="1">
    <citation type="journal article" date="2014" name="Proc. Natl. Acad. Sci. U.S.A.">
        <title>Extensive sampling of basidiomycete genomes demonstrates inadequacy of the white-rot/brown-rot paradigm for wood decay fungi.</title>
        <authorList>
            <person name="Riley R."/>
            <person name="Salamov A.A."/>
            <person name="Brown D.W."/>
            <person name="Nagy L.G."/>
            <person name="Floudas D."/>
            <person name="Held B.W."/>
            <person name="Levasseur A."/>
            <person name="Lombard V."/>
            <person name="Morin E."/>
            <person name="Otillar R."/>
            <person name="Lindquist E.A."/>
            <person name="Sun H."/>
            <person name="LaButti K.M."/>
            <person name="Schmutz J."/>
            <person name="Jabbour D."/>
            <person name="Luo H."/>
            <person name="Baker S.E."/>
            <person name="Pisabarro A.G."/>
            <person name="Walton J.D."/>
            <person name="Blanchette R.A."/>
            <person name="Henrissat B."/>
            <person name="Martin F."/>
            <person name="Cullen D."/>
            <person name="Hibbett D.S."/>
            <person name="Grigoriev I.V."/>
        </authorList>
    </citation>
    <scope>NUCLEOTIDE SEQUENCE [LARGE SCALE GENOMIC DNA]</scope>
    <source>
        <strain evidence="8">PC15</strain>
    </source>
</reference>
<dbReference type="GO" id="GO:0034551">
    <property type="term" value="P:mitochondrial respiratory chain complex III assembly"/>
    <property type="evidence" value="ECO:0007669"/>
    <property type="project" value="InterPro"/>
</dbReference>
<dbReference type="InParanoid" id="A0A067PB93"/>
<evidence type="ECO:0000256" key="2">
    <source>
        <dbReference type="ARBA" id="ARBA00010835"/>
    </source>
</evidence>
<dbReference type="InterPro" id="IPR000352">
    <property type="entry name" value="Pep_chain_release_fac_I"/>
</dbReference>
<keyword evidence="3" id="KW-0809">Transit peptide</keyword>
<feature type="region of interest" description="Disordered" evidence="5">
    <location>
        <begin position="99"/>
        <end position="125"/>
    </location>
</feature>
<dbReference type="SMR" id="A0A067PB93"/>
<dbReference type="InterPro" id="IPR045298">
    <property type="entry name" value="Complex1_LYR_LYRM7"/>
</dbReference>
<evidence type="ECO:0000256" key="5">
    <source>
        <dbReference type="SAM" id="MobiDB-lite"/>
    </source>
</evidence>
<dbReference type="GO" id="GO:0005739">
    <property type="term" value="C:mitochondrion"/>
    <property type="evidence" value="ECO:0007669"/>
    <property type="project" value="UniProtKB-SubCell"/>
</dbReference>
<dbReference type="SUPFAM" id="SSF75620">
    <property type="entry name" value="Release factor"/>
    <property type="match status" value="1"/>
</dbReference>
<dbReference type="AlphaFoldDB" id="A0A067PB93"/>
<dbReference type="HOGENOM" id="CLU_1015846_0_0_1"/>
<dbReference type="InterPro" id="IPR045853">
    <property type="entry name" value="Pep_chain_release_fac_I_sf"/>
</dbReference>
<gene>
    <name evidence="7" type="ORF">PLEOSDRAFT_48481</name>
</gene>
<feature type="region of interest" description="Disordered" evidence="5">
    <location>
        <begin position="213"/>
        <end position="252"/>
    </location>
</feature>
<dbReference type="STRING" id="1137138.A0A067PB93"/>
<evidence type="ECO:0000256" key="3">
    <source>
        <dbReference type="ARBA" id="ARBA00022946"/>
    </source>
</evidence>
<dbReference type="CDD" id="cd20267">
    <property type="entry name" value="Complex1_LYR_LYRM7"/>
    <property type="match status" value="1"/>
</dbReference>
<dbReference type="InterPro" id="IPR052405">
    <property type="entry name" value="Mito_Transl_Release_Factor"/>
</dbReference>
<evidence type="ECO:0000256" key="1">
    <source>
        <dbReference type="ARBA" id="ARBA00004173"/>
    </source>
</evidence>
<proteinExistence type="inferred from homology"/>
<organism evidence="7 8">
    <name type="scientific">Pleurotus ostreatus (strain PC15)</name>
    <name type="common">Oyster mushroom</name>
    <dbReference type="NCBI Taxonomy" id="1137138"/>
    <lineage>
        <taxon>Eukaryota</taxon>
        <taxon>Fungi</taxon>
        <taxon>Dikarya</taxon>
        <taxon>Basidiomycota</taxon>
        <taxon>Agaricomycotina</taxon>
        <taxon>Agaricomycetes</taxon>
        <taxon>Agaricomycetidae</taxon>
        <taxon>Agaricales</taxon>
        <taxon>Pleurotineae</taxon>
        <taxon>Pleurotaceae</taxon>
        <taxon>Pleurotus</taxon>
    </lineage>
</organism>
<protein>
    <recommendedName>
        <fullName evidence="6">Prokaryotic-type class I peptide chain release factors domain-containing protein</fullName>
    </recommendedName>
</protein>
<dbReference type="PANTHER" id="PTHR46203:SF1">
    <property type="entry name" value="MITOCHONDRIAL TRANSLATION RELEASE FACTOR IN RESCUE"/>
    <property type="match status" value="1"/>
</dbReference>
<evidence type="ECO:0000259" key="6">
    <source>
        <dbReference type="Pfam" id="PF00472"/>
    </source>
</evidence>
<accession>A0A067PB93</accession>
<dbReference type="PANTHER" id="PTHR46203">
    <property type="entry name" value="PROBABLE PEPTIDE CHAIN RELEASE FACTOR C12ORF65"/>
    <property type="match status" value="1"/>
</dbReference>
<dbReference type="GO" id="GO:0003747">
    <property type="term" value="F:translation release factor activity"/>
    <property type="evidence" value="ECO:0007669"/>
    <property type="project" value="InterPro"/>
</dbReference>
<feature type="compositionally biased region" description="Basic and acidic residues" evidence="5">
    <location>
        <begin position="222"/>
        <end position="231"/>
    </location>
</feature>
<dbReference type="Proteomes" id="UP000027073">
    <property type="component" value="Unassembled WGS sequence"/>
</dbReference>
<name>A0A067PB93_PLEO1</name>
<dbReference type="OrthoDB" id="277888at2759"/>
<dbReference type="EMBL" id="KL198004">
    <property type="protein sequence ID" value="KDQ33156.1"/>
    <property type="molecule type" value="Genomic_DNA"/>
</dbReference>
<dbReference type="VEuPathDB" id="FungiDB:PLEOSDRAFT_48481"/>
<comment type="similarity">
    <text evidence="2">Belongs to the prokaryotic/mitochondrial release factor family.</text>
</comment>
<dbReference type="Gene3D" id="3.30.160.20">
    <property type="match status" value="1"/>
</dbReference>
<evidence type="ECO:0000313" key="8">
    <source>
        <dbReference type="Proteomes" id="UP000027073"/>
    </source>
</evidence>
<evidence type="ECO:0000313" key="7">
    <source>
        <dbReference type="EMBL" id="KDQ33156.1"/>
    </source>
</evidence>
<evidence type="ECO:0000256" key="4">
    <source>
        <dbReference type="ARBA" id="ARBA00023128"/>
    </source>
</evidence>
<feature type="domain" description="Prokaryotic-type class I peptide chain release factors" evidence="6">
    <location>
        <begin position="148"/>
        <end position="241"/>
    </location>
</feature>